<keyword evidence="1" id="KW-0812">Transmembrane</keyword>
<dbReference type="EMBL" id="JAGWCR010000005">
    <property type="protein sequence ID" value="MBS3649337.1"/>
    <property type="molecule type" value="Genomic_DNA"/>
</dbReference>
<keyword evidence="1" id="KW-1133">Transmembrane helix</keyword>
<evidence type="ECO:0000256" key="1">
    <source>
        <dbReference type="SAM" id="Phobius"/>
    </source>
</evidence>
<organism evidence="2 3">
    <name type="scientific">Pseudaminobacter soli</name>
    <name type="common">ex Zhang et al. 2022</name>
    <dbReference type="NCBI Taxonomy" id="2831468"/>
    <lineage>
        <taxon>Bacteria</taxon>
        <taxon>Pseudomonadati</taxon>
        <taxon>Pseudomonadota</taxon>
        <taxon>Alphaproteobacteria</taxon>
        <taxon>Hyphomicrobiales</taxon>
        <taxon>Phyllobacteriaceae</taxon>
        <taxon>Pseudaminobacter</taxon>
    </lineage>
</organism>
<dbReference type="AlphaFoldDB" id="A0A942I2A4"/>
<comment type="caution">
    <text evidence="2">The sequence shown here is derived from an EMBL/GenBank/DDBJ whole genome shotgun (WGS) entry which is preliminary data.</text>
</comment>
<reference evidence="2" key="1">
    <citation type="submission" date="2021-04" db="EMBL/GenBank/DDBJ databases">
        <title>Pseudaminobacter soli sp. nov., isolated from paddy soil contaminated by heavy metals.</title>
        <authorList>
            <person name="Zhang K."/>
        </authorList>
    </citation>
    <scope>NUCLEOTIDE SEQUENCE</scope>
    <source>
        <strain evidence="2">19-2017</strain>
    </source>
</reference>
<evidence type="ECO:0000313" key="3">
    <source>
        <dbReference type="Proteomes" id="UP000680348"/>
    </source>
</evidence>
<name>A0A942I2A4_9HYPH</name>
<keyword evidence="3" id="KW-1185">Reference proteome</keyword>
<feature type="transmembrane region" description="Helical" evidence="1">
    <location>
        <begin position="69"/>
        <end position="95"/>
    </location>
</feature>
<protein>
    <submittedName>
        <fullName evidence="2">DUF1269 domain-containing protein</fullName>
    </submittedName>
</protein>
<proteinExistence type="predicted"/>
<dbReference type="RefSeq" id="WP_188254890.1">
    <property type="nucleotide sequence ID" value="NZ_JABVCF010000005.1"/>
</dbReference>
<dbReference type="Proteomes" id="UP000680348">
    <property type="component" value="Unassembled WGS sequence"/>
</dbReference>
<keyword evidence="1" id="KW-0472">Membrane</keyword>
<accession>A0A942I2A4</accession>
<gene>
    <name evidence="2" type="ORF">KEU06_12015</name>
</gene>
<sequence length="150" mass="15046">MSTFIVVVFPDEASAQRGIRALKDLNSDSSLVLHGAAIVTKNAKGKLSMHVASDDALGTVAAGTLVGGLAGLGVGLLAAAILAAGGAVFGASAALTNRSADRKIMEDVSRHLRTDASALVADVDADDMAGLESRMNALGGTVHIQDQPPG</sequence>
<evidence type="ECO:0000313" key="2">
    <source>
        <dbReference type="EMBL" id="MBS3649337.1"/>
    </source>
</evidence>